<dbReference type="PANTHER" id="PTHR43883">
    <property type="entry name" value="SLR0207 PROTEIN"/>
    <property type="match status" value="1"/>
</dbReference>
<dbReference type="Pfam" id="PF13671">
    <property type="entry name" value="AAA_33"/>
    <property type="match status" value="1"/>
</dbReference>
<dbReference type="Gene3D" id="3.40.50.300">
    <property type="entry name" value="P-loop containing nucleotide triphosphate hydrolases"/>
    <property type="match status" value="1"/>
</dbReference>
<dbReference type="Proteomes" id="UP001595386">
    <property type="component" value="Unassembled WGS sequence"/>
</dbReference>
<sequence length="418" mass="45995">MSHSSSVPPGASDASESLESLVDSLVTYHRLPQDVIKDSDPTRLLAQMAQEELAAIRMNLMDENECFRLDQLGDWLEQDLVRLKPLLDDRRNHRVPSWALAHPDSRLCHDGRTLLANAIGRDLAAPGGGQAADPASDLAALLVGLEARGESALTRLALDRYLRLSGDYPQARLLSLFGTFHALSGARRALQRLPAPDQDPEHPARLAESMAECRHYLALAERIAEFRFPPLVIAVGVSGSGKSRFTSGLVSRLGAIRVCSDAERRRLHNLPQDMTYPQTQTVSPAVDIFGEAATERTYRHLASCAGTLLDAGIPACVDATCLKRWQRDLLRHQAEARGLPCLMVSFEADDATLNRRIEKRACRQGVEVAVSQALLDHQLAELEPFGDEERLHLVHLDTTADNAAETLVDLIEEHVKLC</sequence>
<evidence type="ECO:0000313" key="1">
    <source>
        <dbReference type="EMBL" id="MFC2991762.1"/>
    </source>
</evidence>
<dbReference type="PANTHER" id="PTHR43883:SF1">
    <property type="entry name" value="GLUCONOKINASE"/>
    <property type="match status" value="1"/>
</dbReference>
<dbReference type="InterPro" id="IPR052732">
    <property type="entry name" value="Cell-binding_unc_protein"/>
</dbReference>
<dbReference type="RefSeq" id="WP_379756698.1">
    <property type="nucleotide sequence ID" value="NZ_JBHRSQ010000009.1"/>
</dbReference>
<protein>
    <submittedName>
        <fullName evidence="1">AAA family ATPase</fullName>
    </submittedName>
</protein>
<gene>
    <name evidence="1" type="ORF">ACFODV_06920</name>
</gene>
<organism evidence="1 2">
    <name type="scientific">Halomonas tibetensis</name>
    <dbReference type="NCBI Taxonomy" id="2259590"/>
    <lineage>
        <taxon>Bacteria</taxon>
        <taxon>Pseudomonadati</taxon>
        <taxon>Pseudomonadota</taxon>
        <taxon>Gammaproteobacteria</taxon>
        <taxon>Oceanospirillales</taxon>
        <taxon>Halomonadaceae</taxon>
        <taxon>Halomonas</taxon>
    </lineage>
</organism>
<evidence type="ECO:0000313" key="2">
    <source>
        <dbReference type="Proteomes" id="UP001595386"/>
    </source>
</evidence>
<dbReference type="InterPro" id="IPR027417">
    <property type="entry name" value="P-loop_NTPase"/>
</dbReference>
<comment type="caution">
    <text evidence="1">The sequence shown here is derived from an EMBL/GenBank/DDBJ whole genome shotgun (WGS) entry which is preliminary data.</text>
</comment>
<reference evidence="2" key="1">
    <citation type="journal article" date="2019" name="Int. J. Syst. Evol. Microbiol.">
        <title>The Global Catalogue of Microorganisms (GCM) 10K type strain sequencing project: providing services to taxonomists for standard genome sequencing and annotation.</title>
        <authorList>
            <consortium name="The Broad Institute Genomics Platform"/>
            <consortium name="The Broad Institute Genome Sequencing Center for Infectious Disease"/>
            <person name="Wu L."/>
            <person name="Ma J."/>
        </authorList>
    </citation>
    <scope>NUCLEOTIDE SEQUENCE [LARGE SCALE GENOMIC DNA]</scope>
    <source>
        <strain evidence="2">KCTC 52660</strain>
    </source>
</reference>
<name>A0ABV7B2X7_9GAMM</name>
<dbReference type="SUPFAM" id="SSF52540">
    <property type="entry name" value="P-loop containing nucleoside triphosphate hydrolases"/>
    <property type="match status" value="1"/>
</dbReference>
<dbReference type="EMBL" id="JBHRSQ010000009">
    <property type="protein sequence ID" value="MFC2991762.1"/>
    <property type="molecule type" value="Genomic_DNA"/>
</dbReference>
<accession>A0ABV7B2X7</accession>
<keyword evidence="2" id="KW-1185">Reference proteome</keyword>
<proteinExistence type="predicted"/>